<name>A0A834W393_9FABA</name>
<dbReference type="Proteomes" id="UP000634136">
    <property type="component" value="Unassembled WGS sequence"/>
</dbReference>
<organism evidence="1 2">
    <name type="scientific">Senna tora</name>
    <dbReference type="NCBI Taxonomy" id="362788"/>
    <lineage>
        <taxon>Eukaryota</taxon>
        <taxon>Viridiplantae</taxon>
        <taxon>Streptophyta</taxon>
        <taxon>Embryophyta</taxon>
        <taxon>Tracheophyta</taxon>
        <taxon>Spermatophyta</taxon>
        <taxon>Magnoliopsida</taxon>
        <taxon>eudicotyledons</taxon>
        <taxon>Gunneridae</taxon>
        <taxon>Pentapetalae</taxon>
        <taxon>rosids</taxon>
        <taxon>fabids</taxon>
        <taxon>Fabales</taxon>
        <taxon>Fabaceae</taxon>
        <taxon>Caesalpinioideae</taxon>
        <taxon>Cassia clade</taxon>
        <taxon>Senna</taxon>
    </lineage>
</organism>
<accession>A0A834W393</accession>
<dbReference type="EMBL" id="JAAIUW010000012">
    <property type="protein sequence ID" value="KAF7807018.1"/>
    <property type="molecule type" value="Genomic_DNA"/>
</dbReference>
<dbReference type="AlphaFoldDB" id="A0A834W393"/>
<keyword evidence="2" id="KW-1185">Reference proteome</keyword>
<gene>
    <name evidence="1" type="ORF">G2W53_039179</name>
</gene>
<proteinExistence type="predicted"/>
<sequence>MVINEAHGTLLSKTILAILDLRFSQRTCGSVVVAMYIGVSLPLETDNHRLKEMESIG</sequence>
<evidence type="ECO:0000313" key="1">
    <source>
        <dbReference type="EMBL" id="KAF7807018.1"/>
    </source>
</evidence>
<comment type="caution">
    <text evidence="1">The sequence shown here is derived from an EMBL/GenBank/DDBJ whole genome shotgun (WGS) entry which is preliminary data.</text>
</comment>
<evidence type="ECO:0000313" key="2">
    <source>
        <dbReference type="Proteomes" id="UP000634136"/>
    </source>
</evidence>
<protein>
    <submittedName>
        <fullName evidence="1">Uncharacterized protein</fullName>
    </submittedName>
</protein>
<reference evidence="1" key="1">
    <citation type="submission" date="2020-09" db="EMBL/GenBank/DDBJ databases">
        <title>Genome-Enabled Discovery of Anthraquinone Biosynthesis in Senna tora.</title>
        <authorList>
            <person name="Kang S.-H."/>
            <person name="Pandey R.P."/>
            <person name="Lee C.-M."/>
            <person name="Sim J.-S."/>
            <person name="Jeong J.-T."/>
            <person name="Choi B.-S."/>
            <person name="Jung M."/>
            <person name="Ginzburg D."/>
            <person name="Zhao K."/>
            <person name="Won S.Y."/>
            <person name="Oh T.-J."/>
            <person name="Yu Y."/>
            <person name="Kim N.-H."/>
            <person name="Lee O.R."/>
            <person name="Lee T.-H."/>
            <person name="Bashyal P."/>
            <person name="Kim T.-S."/>
            <person name="Lee W.-H."/>
            <person name="Kawkins C."/>
            <person name="Kim C.-K."/>
            <person name="Kim J.S."/>
            <person name="Ahn B.O."/>
            <person name="Rhee S.Y."/>
            <person name="Sohng J.K."/>
        </authorList>
    </citation>
    <scope>NUCLEOTIDE SEQUENCE</scope>
    <source>
        <tissue evidence="1">Leaf</tissue>
    </source>
</reference>